<dbReference type="SUPFAM" id="SSF46689">
    <property type="entry name" value="Homeodomain-like"/>
    <property type="match status" value="1"/>
</dbReference>
<proteinExistence type="predicted"/>
<reference evidence="1 2" key="1">
    <citation type="submission" date="2016-04" db="EMBL/GenBank/DDBJ databases">
        <title>The genome of Intoshia linei affirms orthonectids as highly simplified spiralians.</title>
        <authorList>
            <person name="Mikhailov K.V."/>
            <person name="Slusarev G.S."/>
            <person name="Nikitin M.A."/>
            <person name="Logacheva M.D."/>
            <person name="Penin A."/>
            <person name="Aleoshin V."/>
            <person name="Panchin Y.V."/>
        </authorList>
    </citation>
    <scope>NUCLEOTIDE SEQUENCE [LARGE SCALE GENOMIC DNA]</scope>
    <source>
        <strain evidence="1">Intl2013</strain>
        <tissue evidence="1">Whole animal</tissue>
    </source>
</reference>
<dbReference type="InterPro" id="IPR009057">
    <property type="entry name" value="Homeodomain-like_sf"/>
</dbReference>
<keyword evidence="2" id="KW-1185">Reference proteome</keyword>
<sequence>MSTTAIATLLSLRGQPCLTYNKFFKTGLVECQPRGGTTRTKLNNDQKEMIIKWTDENCILSLKELNEKVFLEYNVNVSISTINRCLKNVHYTLIKSLVAVPVRRNCISTLQKRFEYATNFRILEASTPHYHMIFLDEVGFMIVTRPNKGRSLIGEMGKYLKYV</sequence>
<evidence type="ECO:0008006" key="3">
    <source>
        <dbReference type="Google" id="ProtNLM"/>
    </source>
</evidence>
<accession>A0A177B1D6</accession>
<name>A0A177B1D6_9BILA</name>
<evidence type="ECO:0000313" key="1">
    <source>
        <dbReference type="EMBL" id="OAF68026.1"/>
    </source>
</evidence>
<dbReference type="Proteomes" id="UP000078046">
    <property type="component" value="Unassembled WGS sequence"/>
</dbReference>
<dbReference type="AlphaFoldDB" id="A0A177B1D6"/>
<comment type="caution">
    <text evidence="1">The sequence shown here is derived from an EMBL/GenBank/DDBJ whole genome shotgun (WGS) entry which is preliminary data.</text>
</comment>
<evidence type="ECO:0000313" key="2">
    <source>
        <dbReference type="Proteomes" id="UP000078046"/>
    </source>
</evidence>
<gene>
    <name evidence="1" type="ORF">A3Q56_04244</name>
</gene>
<dbReference type="OrthoDB" id="6498708at2759"/>
<protein>
    <recommendedName>
        <fullName evidence="3">Transposase Tc1-like domain-containing protein</fullName>
    </recommendedName>
</protein>
<dbReference type="EMBL" id="LWCA01000528">
    <property type="protein sequence ID" value="OAF68026.1"/>
    <property type="molecule type" value="Genomic_DNA"/>
</dbReference>
<organism evidence="1 2">
    <name type="scientific">Intoshia linei</name>
    <dbReference type="NCBI Taxonomy" id="1819745"/>
    <lineage>
        <taxon>Eukaryota</taxon>
        <taxon>Metazoa</taxon>
        <taxon>Spiralia</taxon>
        <taxon>Lophotrochozoa</taxon>
        <taxon>Mesozoa</taxon>
        <taxon>Orthonectida</taxon>
        <taxon>Rhopaluridae</taxon>
        <taxon>Intoshia</taxon>
    </lineage>
</organism>